<feature type="domain" description="Response regulatory" evidence="14">
    <location>
        <begin position="395"/>
        <end position="513"/>
    </location>
</feature>
<dbReference type="STRING" id="413882.AAW51_2681"/>
<dbReference type="Pfam" id="PF00512">
    <property type="entry name" value="HisKA"/>
    <property type="match status" value="1"/>
</dbReference>
<dbReference type="Gene3D" id="3.30.450.20">
    <property type="entry name" value="PAS domain"/>
    <property type="match status" value="1"/>
</dbReference>
<dbReference type="Pfam" id="PF00072">
    <property type="entry name" value="Response_reg"/>
    <property type="match status" value="1"/>
</dbReference>
<keyword evidence="8 16" id="KW-0418">Kinase</keyword>
<evidence type="ECO:0000256" key="10">
    <source>
        <dbReference type="ARBA" id="ARBA00023012"/>
    </source>
</evidence>
<dbReference type="RefSeq" id="WP_053013535.1">
    <property type="nucleotide sequence ID" value="NZ_CP011371.1"/>
</dbReference>
<dbReference type="PROSITE" id="PS50109">
    <property type="entry name" value="HIS_KIN"/>
    <property type="match status" value="1"/>
</dbReference>
<name>A0A0G3BJ27_9BURK</name>
<evidence type="ECO:0000256" key="2">
    <source>
        <dbReference type="ARBA" id="ARBA00004236"/>
    </source>
</evidence>
<dbReference type="GO" id="GO:0000155">
    <property type="term" value="F:phosphorelay sensor kinase activity"/>
    <property type="evidence" value="ECO:0007669"/>
    <property type="project" value="InterPro"/>
</dbReference>
<protein>
    <recommendedName>
        <fullName evidence="3">histidine kinase</fullName>
        <ecNumber evidence="3">2.7.13.3</ecNumber>
    </recommendedName>
</protein>
<evidence type="ECO:0000259" key="15">
    <source>
        <dbReference type="PROSITE" id="PS50112"/>
    </source>
</evidence>
<dbReference type="CDD" id="cd16922">
    <property type="entry name" value="HATPase_EvgS-ArcB-TorS-like"/>
    <property type="match status" value="1"/>
</dbReference>
<proteinExistence type="predicted"/>
<evidence type="ECO:0000256" key="11">
    <source>
        <dbReference type="ARBA" id="ARBA00023136"/>
    </source>
</evidence>
<dbReference type="Gene3D" id="3.30.565.10">
    <property type="entry name" value="Histidine kinase-like ATPase, C-terminal domain"/>
    <property type="match status" value="1"/>
</dbReference>
<sequence length="519" mass="54511">MAARPETGTVGLPPDAPCGALAFGDNGVIVDANAQLHAWLGYAPGELVGRSVDTLLSPSGRVFYSTHFFPLLRMQGRADEIQLMLRSAGGEDAPFLISGVRDTTAVPPLIRCALMTMGRRREFEAALLAARKAAEAATQAKDEFLAMVSHELRNPLSAILGWARLARSGRLDAAMMARALETIERNALAQTQLIEDLLDVSRIVSGKLRLSPRLTELSAVVAAALDTARPSAQAKGISLHSALDPAAGAVHADPDRVQQMVWNLVSNAVKFTPKDGRVQVSLTRAGSRVRLEVSDTGAGLSAAQIPYLFDRFWQADPSAQREKTGLGLGLAITRSLVELHGGTLEVSSPGPGEGATFTIEFPLAVSAASGQVGGSARAVLEAPEPSAATVLRGVRVLVVDDDAEARGLLRLLLVASGAQVEVAGSCDDALRRLEAQVPDLLISDIGMPGRDGFELIRQVRAGVVPAATRMPAVAVTGLARPQDRVNLLRAGFQAHLCKPVEPTEVVALAAALAALPKPG</sequence>
<feature type="modified residue" description="4-aspartylphosphate" evidence="12">
    <location>
        <position position="444"/>
    </location>
</feature>
<dbReference type="InterPro" id="IPR003661">
    <property type="entry name" value="HisK_dim/P_dom"/>
</dbReference>
<keyword evidence="4" id="KW-1003">Cell membrane</keyword>
<dbReference type="InterPro" id="IPR011006">
    <property type="entry name" value="CheY-like_superfamily"/>
</dbReference>
<dbReference type="InterPro" id="IPR000014">
    <property type="entry name" value="PAS"/>
</dbReference>
<comment type="catalytic activity">
    <reaction evidence="1">
        <text>ATP + protein L-histidine = ADP + protein N-phospho-L-histidine.</text>
        <dbReference type="EC" id="2.7.13.3"/>
    </reaction>
</comment>
<evidence type="ECO:0000256" key="6">
    <source>
        <dbReference type="ARBA" id="ARBA00022679"/>
    </source>
</evidence>
<keyword evidence="11" id="KW-0472">Membrane</keyword>
<dbReference type="EC" id="2.7.13.3" evidence="3"/>
<keyword evidence="6" id="KW-0808">Transferase</keyword>
<dbReference type="KEGG" id="pbh:AAW51_2681"/>
<dbReference type="InterPro" id="IPR036890">
    <property type="entry name" value="HATPase_C_sf"/>
</dbReference>
<dbReference type="PANTHER" id="PTHR43547:SF2">
    <property type="entry name" value="HYBRID SIGNAL TRANSDUCTION HISTIDINE KINASE C"/>
    <property type="match status" value="1"/>
</dbReference>
<dbReference type="PROSITE" id="PS50110">
    <property type="entry name" value="RESPONSE_REGULATORY"/>
    <property type="match status" value="1"/>
</dbReference>
<dbReference type="SMART" id="SM00448">
    <property type="entry name" value="REC"/>
    <property type="match status" value="1"/>
</dbReference>
<dbReference type="InterPro" id="IPR035965">
    <property type="entry name" value="PAS-like_dom_sf"/>
</dbReference>
<dbReference type="InterPro" id="IPR036097">
    <property type="entry name" value="HisK_dim/P_sf"/>
</dbReference>
<accession>A0A0G3BJ27</accession>
<dbReference type="SMART" id="SM00387">
    <property type="entry name" value="HATPase_c"/>
    <property type="match status" value="1"/>
</dbReference>
<evidence type="ECO:0000256" key="8">
    <source>
        <dbReference type="ARBA" id="ARBA00022777"/>
    </source>
</evidence>
<evidence type="ECO:0000256" key="5">
    <source>
        <dbReference type="ARBA" id="ARBA00022553"/>
    </source>
</evidence>
<dbReference type="SMART" id="SM00388">
    <property type="entry name" value="HisKA"/>
    <property type="match status" value="1"/>
</dbReference>
<dbReference type="Gene3D" id="1.10.287.130">
    <property type="match status" value="1"/>
</dbReference>
<keyword evidence="17" id="KW-1185">Reference proteome</keyword>
<feature type="domain" description="Histidine kinase" evidence="13">
    <location>
        <begin position="147"/>
        <end position="365"/>
    </location>
</feature>
<keyword evidence="7" id="KW-0547">Nucleotide-binding</keyword>
<evidence type="ECO:0000256" key="3">
    <source>
        <dbReference type="ARBA" id="ARBA00012438"/>
    </source>
</evidence>
<comment type="subcellular location">
    <subcellularLocation>
        <location evidence="2">Cell membrane</location>
    </subcellularLocation>
</comment>
<organism evidence="16 17">
    <name type="scientific">Caldimonas brevitalea</name>
    <dbReference type="NCBI Taxonomy" id="413882"/>
    <lineage>
        <taxon>Bacteria</taxon>
        <taxon>Pseudomonadati</taxon>
        <taxon>Pseudomonadota</taxon>
        <taxon>Betaproteobacteria</taxon>
        <taxon>Burkholderiales</taxon>
        <taxon>Sphaerotilaceae</taxon>
        <taxon>Caldimonas</taxon>
    </lineage>
</organism>
<dbReference type="SUPFAM" id="SSF52172">
    <property type="entry name" value="CheY-like"/>
    <property type="match status" value="1"/>
</dbReference>
<dbReference type="SUPFAM" id="SSF55785">
    <property type="entry name" value="PYP-like sensor domain (PAS domain)"/>
    <property type="match status" value="1"/>
</dbReference>
<evidence type="ECO:0000256" key="7">
    <source>
        <dbReference type="ARBA" id="ARBA00022741"/>
    </source>
</evidence>
<dbReference type="PROSITE" id="PS50112">
    <property type="entry name" value="PAS"/>
    <property type="match status" value="1"/>
</dbReference>
<reference evidence="16 17" key="1">
    <citation type="submission" date="2015-05" db="EMBL/GenBank/DDBJ databases">
        <authorList>
            <person name="Tang B."/>
            <person name="Yu Y."/>
        </authorList>
    </citation>
    <scope>NUCLEOTIDE SEQUENCE [LARGE SCALE GENOMIC DNA]</scope>
    <source>
        <strain evidence="16 17">DSM 7029</strain>
    </source>
</reference>
<gene>
    <name evidence="16" type="ORF">AAW51_2681</name>
</gene>
<evidence type="ECO:0000256" key="9">
    <source>
        <dbReference type="ARBA" id="ARBA00022840"/>
    </source>
</evidence>
<feature type="domain" description="PAS" evidence="15">
    <location>
        <begin position="26"/>
        <end position="59"/>
    </location>
</feature>
<dbReference type="FunFam" id="3.30.565.10:FF:000023">
    <property type="entry name" value="PAS domain-containing sensor histidine kinase"/>
    <property type="match status" value="1"/>
</dbReference>
<dbReference type="OrthoDB" id="219325at2"/>
<dbReference type="GO" id="GO:0005886">
    <property type="term" value="C:plasma membrane"/>
    <property type="evidence" value="ECO:0007669"/>
    <property type="project" value="UniProtKB-SubCell"/>
</dbReference>
<dbReference type="SUPFAM" id="SSF47384">
    <property type="entry name" value="Homodimeric domain of signal transducing histidine kinase"/>
    <property type="match status" value="1"/>
</dbReference>
<keyword evidence="5 12" id="KW-0597">Phosphoprotein</keyword>
<evidence type="ECO:0000259" key="14">
    <source>
        <dbReference type="PROSITE" id="PS50110"/>
    </source>
</evidence>
<dbReference type="Gene3D" id="3.40.50.2300">
    <property type="match status" value="1"/>
</dbReference>
<dbReference type="Pfam" id="PF02518">
    <property type="entry name" value="HATPase_c"/>
    <property type="match status" value="1"/>
</dbReference>
<dbReference type="Proteomes" id="UP000035352">
    <property type="component" value="Chromosome"/>
</dbReference>
<evidence type="ECO:0000313" key="17">
    <source>
        <dbReference type="Proteomes" id="UP000035352"/>
    </source>
</evidence>
<dbReference type="AlphaFoldDB" id="A0A0G3BJ27"/>
<evidence type="ECO:0000256" key="4">
    <source>
        <dbReference type="ARBA" id="ARBA00022475"/>
    </source>
</evidence>
<dbReference type="GO" id="GO:0005524">
    <property type="term" value="F:ATP binding"/>
    <property type="evidence" value="ECO:0007669"/>
    <property type="project" value="UniProtKB-KW"/>
</dbReference>
<evidence type="ECO:0000256" key="1">
    <source>
        <dbReference type="ARBA" id="ARBA00000085"/>
    </source>
</evidence>
<dbReference type="InterPro" id="IPR005467">
    <property type="entry name" value="His_kinase_dom"/>
</dbReference>
<dbReference type="PATRIC" id="fig|413882.6.peg.2795"/>
<dbReference type="SUPFAM" id="SSF55874">
    <property type="entry name" value="ATPase domain of HSP90 chaperone/DNA topoisomerase II/histidine kinase"/>
    <property type="match status" value="1"/>
</dbReference>
<keyword evidence="10" id="KW-0902">Two-component regulatory system</keyword>
<evidence type="ECO:0000256" key="12">
    <source>
        <dbReference type="PROSITE-ProRule" id="PRU00169"/>
    </source>
</evidence>
<dbReference type="EMBL" id="CP011371">
    <property type="protein sequence ID" value="AKJ29372.1"/>
    <property type="molecule type" value="Genomic_DNA"/>
</dbReference>
<dbReference type="CDD" id="cd00130">
    <property type="entry name" value="PAS"/>
    <property type="match status" value="1"/>
</dbReference>
<dbReference type="InterPro" id="IPR004358">
    <property type="entry name" value="Sig_transdc_His_kin-like_C"/>
</dbReference>
<dbReference type="CDD" id="cd00082">
    <property type="entry name" value="HisKA"/>
    <property type="match status" value="1"/>
</dbReference>
<evidence type="ECO:0000259" key="13">
    <source>
        <dbReference type="PROSITE" id="PS50109"/>
    </source>
</evidence>
<dbReference type="InterPro" id="IPR001789">
    <property type="entry name" value="Sig_transdc_resp-reg_receiver"/>
</dbReference>
<evidence type="ECO:0000313" key="16">
    <source>
        <dbReference type="EMBL" id="AKJ29372.1"/>
    </source>
</evidence>
<dbReference type="PRINTS" id="PR00344">
    <property type="entry name" value="BCTRLSENSOR"/>
</dbReference>
<dbReference type="PANTHER" id="PTHR43547">
    <property type="entry name" value="TWO-COMPONENT HISTIDINE KINASE"/>
    <property type="match status" value="1"/>
</dbReference>
<keyword evidence="9" id="KW-0067">ATP-binding</keyword>
<dbReference type="InterPro" id="IPR003594">
    <property type="entry name" value="HATPase_dom"/>
</dbReference>